<dbReference type="Proteomes" id="UP000054116">
    <property type="component" value="Unassembled WGS sequence"/>
</dbReference>
<evidence type="ECO:0000313" key="1">
    <source>
        <dbReference type="EMBL" id="KFP65685.1"/>
    </source>
</evidence>
<feature type="non-terminal residue" evidence="1">
    <location>
        <position position="1"/>
    </location>
</feature>
<accession>A0A091MVY9</accession>
<dbReference type="PANTHER" id="PTHR22605:SF16">
    <property type="entry name" value="E3 UBIQUITIN-PROTEIN LIGASE RNF213"/>
    <property type="match status" value="1"/>
</dbReference>
<sequence length="1131" mass="129807">GVTVYFHAILSKDFRLNPETHKVFIRAEGISPYANWKDNICELNCTKHLGEHGYLIEGTVTLAKENVNKSIPYKYWVTCGEGEYEFIYKHSVSSNYVNRCLFIRDNLLNNGEWHQYDDIVCAKPSVMKNIWNMLSRDKNKDVVEGKIIAANIMLESIFSILGTWSPSNLINFLFQLRQFYVVTTDPWVYDGTAMPWRELNFGTQQVNVLLLKYLRKIALPFLAPEGAKPSQKDIVIKSKLALGLTILIVVENLRLPAFKTYLTELCSLLCLDKVSQEAILDEIRHIKKAFAAVTSLKALLTNLCQTCIDDQVHQWVWILPLLHFFGTPLQHDHLLMEEDTWAGLEGLPFAEIRKKGDMGALLQLMKEKRYLMELDKTLVKSWICVLPLESVPEFIGGFCSDLLVALQGVSYRLEHVDLWKSSEVCLLAVVESLLKTLLCTLDEKQARALEAGSWQSCLTCCLKLHKSVCKYMKWGGGFMIPATSAMMISKAARLQPAAVSTKEPFMGDAVQEVPVVGVFNETLRDTQTWFRNTLKQKLLTECQEHVMFSFYWELQAWDEFVKISFPDEQFTERWKNTLLADLARRIQEEPPVNQILVYCCQHYRLTQLDSSIAWCFHNCATEAVTAACQTQSNLLEKISSYNMGRFSQLVSTIILKSWPIKSGQSEDDFDAILHHVLTWPDIKHIFSFSGTNTKLLEELTGEAKNVMTTADSVFMSVTDDIQKGCILVKHLEEIFQHEKQFICIWEINEFSFRTPAAVTEMKELLQRRQEEVTLLKKEKKAIGTFLSMCRKVQASVKVDVGEVEFQHLDDLRSKRLNTVVNVGKRPLQTYYSLSPKLKEFAQKMHSFKDSLIFQQFWEEAAQKAGKGYESSGEECESSEEEDDNLVPALNLDNVFSSLISPCFESYERLYDDLRSGNLTLSAVDTIFQEFTNHPEDIKTELNNICKLRPGEDRDWVDERSQQIQQYHEMHLTFEAAKIIANVKESLNLSGDFSILENLLDITEKLESYKTQKLDSISPELMDAKRLLQGITVNRRGCLRELAQQKEFVCWVREALKDMNELKVFVDLASISAGENDMDVDRVACFHDTVHGYSSLLYELRQESGFEDFMHCLKKLWRALESDENLPKKLVS</sequence>
<dbReference type="GO" id="GO:0002040">
    <property type="term" value="P:sprouting angiogenesis"/>
    <property type="evidence" value="ECO:0007669"/>
    <property type="project" value="TreeGrafter"/>
</dbReference>
<organism evidence="1 2">
    <name type="scientific">Cariama cristata</name>
    <name type="common">Red-legged seriema</name>
    <dbReference type="NCBI Taxonomy" id="54380"/>
    <lineage>
        <taxon>Eukaryota</taxon>
        <taxon>Metazoa</taxon>
        <taxon>Chordata</taxon>
        <taxon>Craniata</taxon>
        <taxon>Vertebrata</taxon>
        <taxon>Euteleostomi</taxon>
        <taxon>Archelosauria</taxon>
        <taxon>Archosauria</taxon>
        <taxon>Dinosauria</taxon>
        <taxon>Saurischia</taxon>
        <taxon>Theropoda</taxon>
        <taxon>Coelurosauria</taxon>
        <taxon>Aves</taxon>
        <taxon>Neognathae</taxon>
        <taxon>Neoaves</taxon>
        <taxon>Telluraves</taxon>
        <taxon>Australaves</taxon>
        <taxon>Cariamiformes</taxon>
        <taxon>Cariamidae</taxon>
        <taxon>Cariama</taxon>
    </lineage>
</organism>
<dbReference type="GO" id="GO:0005829">
    <property type="term" value="C:cytosol"/>
    <property type="evidence" value="ECO:0007669"/>
    <property type="project" value="TreeGrafter"/>
</dbReference>
<feature type="non-terminal residue" evidence="1">
    <location>
        <position position="1131"/>
    </location>
</feature>
<dbReference type="PANTHER" id="PTHR22605">
    <property type="entry name" value="RZ-TYPE DOMAIN-CONTAINING PROTEIN"/>
    <property type="match status" value="1"/>
</dbReference>
<evidence type="ECO:0000313" key="2">
    <source>
        <dbReference type="Proteomes" id="UP000054116"/>
    </source>
</evidence>
<dbReference type="GO" id="GO:2000051">
    <property type="term" value="P:negative regulation of non-canonical Wnt signaling pathway"/>
    <property type="evidence" value="ECO:0007669"/>
    <property type="project" value="TreeGrafter"/>
</dbReference>
<protein>
    <submittedName>
        <fullName evidence="1">E3 ubiquitin-protein ligase RNF213</fullName>
    </submittedName>
</protein>
<proteinExistence type="predicted"/>
<dbReference type="GO" id="GO:0005730">
    <property type="term" value="C:nucleolus"/>
    <property type="evidence" value="ECO:0007669"/>
    <property type="project" value="TreeGrafter"/>
</dbReference>
<dbReference type="GO" id="GO:0004842">
    <property type="term" value="F:ubiquitin-protein transferase activity"/>
    <property type="evidence" value="ECO:0007669"/>
    <property type="project" value="InterPro"/>
</dbReference>
<dbReference type="InterPro" id="IPR031248">
    <property type="entry name" value="RNF213"/>
</dbReference>
<dbReference type="GO" id="GO:0006511">
    <property type="term" value="P:ubiquitin-dependent protein catabolic process"/>
    <property type="evidence" value="ECO:0007669"/>
    <property type="project" value="TreeGrafter"/>
</dbReference>
<dbReference type="GO" id="GO:0016887">
    <property type="term" value="F:ATP hydrolysis activity"/>
    <property type="evidence" value="ECO:0007669"/>
    <property type="project" value="InterPro"/>
</dbReference>
<gene>
    <name evidence="1" type="ORF">N322_11022</name>
</gene>
<keyword evidence="2" id="KW-1185">Reference proteome</keyword>
<dbReference type="EMBL" id="KK518803">
    <property type="protein sequence ID" value="KFP65685.1"/>
    <property type="molecule type" value="Genomic_DNA"/>
</dbReference>
<dbReference type="GO" id="GO:0016020">
    <property type="term" value="C:membrane"/>
    <property type="evidence" value="ECO:0007669"/>
    <property type="project" value="TreeGrafter"/>
</dbReference>
<dbReference type="AlphaFoldDB" id="A0A091MVY9"/>
<reference evidence="1 2" key="1">
    <citation type="submission" date="2014-04" db="EMBL/GenBank/DDBJ databases">
        <title>Genome evolution of avian class.</title>
        <authorList>
            <person name="Zhang G."/>
            <person name="Li C."/>
        </authorList>
    </citation>
    <scope>NUCLEOTIDE SEQUENCE [LARGE SCALE GENOMIC DNA]</scope>
    <source>
        <strain evidence="1">BGI_N322</strain>
    </source>
</reference>
<name>A0A091MVY9_CARIC</name>